<accession>A0A139WSA3</accession>
<gene>
    <name evidence="1" type="ORF">WA1_09180</name>
</gene>
<name>A0A139WSA3_9CYAN</name>
<comment type="caution">
    <text evidence="1">The sequence shown here is derived from an EMBL/GenBank/DDBJ whole genome shotgun (WGS) entry which is preliminary data.</text>
</comment>
<dbReference type="EMBL" id="ANNX02000052">
    <property type="protein sequence ID" value="KYC35310.1"/>
    <property type="molecule type" value="Genomic_DNA"/>
</dbReference>
<reference evidence="1 2" key="1">
    <citation type="journal article" date="2013" name="Genome Biol. Evol.">
        <title>Genomes of Stigonematalean cyanobacteria (subsection V) and the evolution of oxygenic photosynthesis from prokaryotes to plastids.</title>
        <authorList>
            <person name="Dagan T."/>
            <person name="Roettger M."/>
            <person name="Stucken K."/>
            <person name="Landan G."/>
            <person name="Koch R."/>
            <person name="Major P."/>
            <person name="Gould S.B."/>
            <person name="Goremykin V.V."/>
            <person name="Rippka R."/>
            <person name="Tandeau de Marsac N."/>
            <person name="Gugger M."/>
            <person name="Lockhart P.J."/>
            <person name="Allen J.F."/>
            <person name="Brune I."/>
            <person name="Maus I."/>
            <person name="Puhler A."/>
            <person name="Martin W.F."/>
        </authorList>
    </citation>
    <scope>NUCLEOTIDE SEQUENCE [LARGE SCALE GENOMIC DNA]</scope>
    <source>
        <strain evidence="1 2">PCC 7110</strain>
    </source>
</reference>
<dbReference type="RefSeq" id="WP_017745356.1">
    <property type="nucleotide sequence ID" value="NZ_KQ976354.1"/>
</dbReference>
<keyword evidence="2" id="KW-1185">Reference proteome</keyword>
<dbReference type="AlphaFoldDB" id="A0A139WSA3"/>
<dbReference type="OrthoDB" id="517541at2"/>
<protein>
    <recommendedName>
        <fullName evidence="3">CopG family transcriptional regulator</fullName>
    </recommendedName>
</protein>
<sequence>MSKKEYDKKWQQANAPKVRAYTAKYQKGKRRATVILDEWIGQEIDKIKPPEQSLGGWIREKIERWAEKSRSETVESSDDLF</sequence>
<evidence type="ECO:0000313" key="2">
    <source>
        <dbReference type="Proteomes" id="UP000076925"/>
    </source>
</evidence>
<evidence type="ECO:0000313" key="1">
    <source>
        <dbReference type="EMBL" id="KYC35310.1"/>
    </source>
</evidence>
<evidence type="ECO:0008006" key="3">
    <source>
        <dbReference type="Google" id="ProtNLM"/>
    </source>
</evidence>
<organism evidence="1 2">
    <name type="scientific">Scytonema hofmannii PCC 7110</name>
    <dbReference type="NCBI Taxonomy" id="128403"/>
    <lineage>
        <taxon>Bacteria</taxon>
        <taxon>Bacillati</taxon>
        <taxon>Cyanobacteriota</taxon>
        <taxon>Cyanophyceae</taxon>
        <taxon>Nostocales</taxon>
        <taxon>Scytonemataceae</taxon>
        <taxon>Scytonema</taxon>
    </lineage>
</organism>
<proteinExistence type="predicted"/>
<dbReference type="Proteomes" id="UP000076925">
    <property type="component" value="Unassembled WGS sequence"/>
</dbReference>